<feature type="domain" description="EF-hand" evidence="5">
    <location>
        <begin position="458"/>
        <end position="493"/>
    </location>
</feature>
<evidence type="ECO:0000259" key="5">
    <source>
        <dbReference type="PROSITE" id="PS50222"/>
    </source>
</evidence>
<comment type="similarity">
    <text evidence="1">Belongs to the MTFP1 family.</text>
</comment>
<evidence type="ECO:0000256" key="2">
    <source>
        <dbReference type="ARBA" id="ARBA00017835"/>
    </source>
</evidence>
<reference evidence="6 7" key="1">
    <citation type="journal article" date="2015" name="Genome Biol. Evol.">
        <title>Comparative Genomics of a Bacterivorous Green Alga Reveals Evolutionary Causalities and Consequences of Phago-Mixotrophic Mode of Nutrition.</title>
        <authorList>
            <person name="Burns J.A."/>
            <person name="Paasch A."/>
            <person name="Narechania A."/>
            <person name="Kim E."/>
        </authorList>
    </citation>
    <scope>NUCLEOTIDE SEQUENCE [LARGE SCALE GENOMIC DNA]</scope>
    <source>
        <strain evidence="6 7">PLY_AMNH</strain>
    </source>
</reference>
<dbReference type="SUPFAM" id="SSF47473">
    <property type="entry name" value="EF-hand"/>
    <property type="match status" value="1"/>
</dbReference>
<proteinExistence type="inferred from homology"/>
<dbReference type="GO" id="GO:0005739">
    <property type="term" value="C:mitochondrion"/>
    <property type="evidence" value="ECO:0007669"/>
    <property type="project" value="TreeGrafter"/>
</dbReference>
<comment type="caution">
    <text evidence="6">The sequence shown here is derived from an EMBL/GenBank/DDBJ whole genome shotgun (WGS) entry which is preliminary data.</text>
</comment>
<evidence type="ECO:0000313" key="6">
    <source>
        <dbReference type="EMBL" id="KAK3250780.1"/>
    </source>
</evidence>
<dbReference type="PANTHER" id="PTHR11001">
    <property type="entry name" value="MITOCHONDRIAL FISSION PROCESS PROTEIN 1"/>
    <property type="match status" value="1"/>
</dbReference>
<dbReference type="CDD" id="cd00051">
    <property type="entry name" value="EFh"/>
    <property type="match status" value="2"/>
</dbReference>
<dbReference type="EMBL" id="LGRX02026493">
    <property type="protein sequence ID" value="KAK3250780.1"/>
    <property type="molecule type" value="Genomic_DNA"/>
</dbReference>
<dbReference type="Proteomes" id="UP001190700">
    <property type="component" value="Unassembled WGS sequence"/>
</dbReference>
<name>A0AAE0F571_9CHLO</name>
<sequence>MPAVTASPLALFLTTRNRHTSRPRLAIRAQNQASTSHSEGHGEKLAEAQKWFAKLSRRAQMAVLGTAGALTMAEQAAFAHGADASSISDLPVVVGGVAFGFGMCATGHILAEKLHHGNEEAAEPRTVCADDIESEDGYTCNIEFPEVDLYRDTLLRYLGYSNECGEAFRPLVGNFWANMTYIIAVSYVLADAVDKGAKANRTSAMNRASEAFKRLDTDLQGYLTYEQVRAAFRELRLPLTLDQVNAYLAKADVLKNNRITYDEFMWSIERADTELQMLMDAGSRPPNADEIVPNALRGLRHHGASARNELSHAQQELSAAANVLDTPDQSPEDKHLALESLKAGIARLQTVEMDLESGNGSLDRLSAVGLNWKPKPFQSTIWSAVAGVDALVWQLTASVIMPGFTINRIVTLASLLVAEYGPTEGVAAQLASISPTVLGLGVIPFIVRPLDVLADVLLDVTMRKAIFAAMDTDKSGSLDLEELTEKLSNRPEYLPADKVKELFEEMDTNGDGVISMEEWSNGGFSLYKKYSSMYGASRRSRNEEDAVAIA</sequence>
<organism evidence="6 7">
    <name type="scientific">Cymbomonas tetramitiformis</name>
    <dbReference type="NCBI Taxonomy" id="36881"/>
    <lineage>
        <taxon>Eukaryota</taxon>
        <taxon>Viridiplantae</taxon>
        <taxon>Chlorophyta</taxon>
        <taxon>Pyramimonadophyceae</taxon>
        <taxon>Pyramimonadales</taxon>
        <taxon>Pyramimonadaceae</taxon>
        <taxon>Cymbomonas</taxon>
    </lineage>
</organism>
<dbReference type="AlphaFoldDB" id="A0AAE0F571"/>
<dbReference type="Pfam" id="PF10558">
    <property type="entry name" value="MTP18"/>
    <property type="match status" value="1"/>
</dbReference>
<dbReference type="InterPro" id="IPR019560">
    <property type="entry name" value="Mitochondrial_18_kDa_protein"/>
</dbReference>
<feature type="domain" description="EF-hand" evidence="5">
    <location>
        <begin position="203"/>
        <end position="238"/>
    </location>
</feature>
<dbReference type="PANTHER" id="PTHR11001:SF2">
    <property type="entry name" value="MITOCHONDRIAL FISSION PROCESS PROTEIN 1"/>
    <property type="match status" value="1"/>
</dbReference>
<dbReference type="PROSITE" id="PS00018">
    <property type="entry name" value="EF_HAND_1"/>
    <property type="match status" value="2"/>
</dbReference>
<evidence type="ECO:0000313" key="7">
    <source>
        <dbReference type="Proteomes" id="UP001190700"/>
    </source>
</evidence>
<dbReference type="SMART" id="SM00054">
    <property type="entry name" value="EFh"/>
    <property type="match status" value="3"/>
</dbReference>
<dbReference type="GO" id="GO:0005509">
    <property type="term" value="F:calcium ion binding"/>
    <property type="evidence" value="ECO:0007669"/>
    <property type="project" value="InterPro"/>
</dbReference>
<protein>
    <recommendedName>
        <fullName evidence="2">Mitochondrial fission process protein 1</fullName>
    </recommendedName>
    <alternativeName>
        <fullName evidence="4">Mitochondrial 18 kDa protein</fullName>
    </alternativeName>
</protein>
<dbReference type="Gene3D" id="1.10.238.10">
    <property type="entry name" value="EF-hand"/>
    <property type="match status" value="2"/>
</dbReference>
<keyword evidence="3" id="KW-0106">Calcium</keyword>
<gene>
    <name evidence="6" type="ORF">CYMTET_39856</name>
</gene>
<dbReference type="GO" id="GO:0000266">
    <property type="term" value="P:mitochondrial fission"/>
    <property type="evidence" value="ECO:0007669"/>
    <property type="project" value="TreeGrafter"/>
</dbReference>
<dbReference type="Pfam" id="PF13499">
    <property type="entry name" value="EF-hand_7"/>
    <property type="match status" value="2"/>
</dbReference>
<dbReference type="InterPro" id="IPR018247">
    <property type="entry name" value="EF_Hand_1_Ca_BS"/>
</dbReference>
<feature type="domain" description="EF-hand" evidence="5">
    <location>
        <begin position="494"/>
        <end position="529"/>
    </location>
</feature>
<evidence type="ECO:0000256" key="3">
    <source>
        <dbReference type="ARBA" id="ARBA00022837"/>
    </source>
</evidence>
<dbReference type="PROSITE" id="PS50222">
    <property type="entry name" value="EF_HAND_2"/>
    <property type="match status" value="3"/>
</dbReference>
<dbReference type="InterPro" id="IPR002048">
    <property type="entry name" value="EF_hand_dom"/>
</dbReference>
<evidence type="ECO:0000256" key="4">
    <source>
        <dbReference type="ARBA" id="ARBA00029631"/>
    </source>
</evidence>
<accession>A0AAE0F571</accession>
<evidence type="ECO:0000256" key="1">
    <source>
        <dbReference type="ARBA" id="ARBA00009224"/>
    </source>
</evidence>
<keyword evidence="7" id="KW-1185">Reference proteome</keyword>
<dbReference type="InterPro" id="IPR011992">
    <property type="entry name" value="EF-hand-dom_pair"/>
</dbReference>